<dbReference type="SUPFAM" id="SSF53474">
    <property type="entry name" value="alpha/beta-Hydrolases"/>
    <property type="match status" value="1"/>
</dbReference>
<accession>A0A223NT89</accession>
<name>A0A223NT89_9SPHI</name>
<dbReference type="KEGG" id="muc:MuYL_1219"/>
<evidence type="ECO:0000256" key="1">
    <source>
        <dbReference type="ARBA" id="ARBA00006499"/>
    </source>
</evidence>
<evidence type="ECO:0000313" key="5">
    <source>
        <dbReference type="Proteomes" id="UP000215002"/>
    </source>
</evidence>
<evidence type="ECO:0000313" key="4">
    <source>
        <dbReference type="EMBL" id="ASU33119.1"/>
    </source>
</evidence>
<dbReference type="Pfam" id="PF02230">
    <property type="entry name" value="Abhydrolase_2"/>
    <property type="match status" value="1"/>
</dbReference>
<dbReference type="Proteomes" id="UP000215002">
    <property type="component" value="Chromosome"/>
</dbReference>
<dbReference type="PANTHER" id="PTHR10655">
    <property type="entry name" value="LYSOPHOSPHOLIPASE-RELATED"/>
    <property type="match status" value="1"/>
</dbReference>
<proteinExistence type="inferred from homology"/>
<reference evidence="4 5" key="1">
    <citation type="submission" date="2017-08" db="EMBL/GenBank/DDBJ databases">
        <title>Complete genome sequence of Mucilaginibacter sp. strain BJC16-A31.</title>
        <authorList>
            <consortium name="Henan University of Science and Technology"/>
            <person name="You X."/>
        </authorList>
    </citation>
    <scope>NUCLEOTIDE SEQUENCE [LARGE SCALE GENOMIC DNA]</scope>
    <source>
        <strain evidence="4 5">BJC16-A31</strain>
    </source>
</reference>
<dbReference type="InterPro" id="IPR029058">
    <property type="entry name" value="AB_hydrolase_fold"/>
</dbReference>
<dbReference type="AlphaFoldDB" id="A0A223NT89"/>
<protein>
    <submittedName>
        <fullName evidence="4">Phospholipase/carboxylesterase</fullName>
    </submittedName>
</protein>
<dbReference type="RefSeq" id="WP_094569620.1">
    <property type="nucleotide sequence ID" value="NZ_CP022743.1"/>
</dbReference>
<dbReference type="GO" id="GO:0016787">
    <property type="term" value="F:hydrolase activity"/>
    <property type="evidence" value="ECO:0007669"/>
    <property type="project" value="UniProtKB-KW"/>
</dbReference>
<evidence type="ECO:0000259" key="3">
    <source>
        <dbReference type="Pfam" id="PF02230"/>
    </source>
</evidence>
<gene>
    <name evidence="4" type="ORF">MuYL_1219</name>
</gene>
<evidence type="ECO:0000256" key="2">
    <source>
        <dbReference type="ARBA" id="ARBA00022801"/>
    </source>
</evidence>
<dbReference type="OrthoDB" id="9801763at2"/>
<keyword evidence="2" id="KW-0378">Hydrolase</keyword>
<dbReference type="Gene3D" id="3.40.50.1820">
    <property type="entry name" value="alpha/beta hydrolase"/>
    <property type="match status" value="1"/>
</dbReference>
<dbReference type="InterPro" id="IPR050565">
    <property type="entry name" value="LYPA1-2/EST-like"/>
</dbReference>
<dbReference type="InterPro" id="IPR003140">
    <property type="entry name" value="PLipase/COase/thioEstase"/>
</dbReference>
<comment type="similarity">
    <text evidence="1">Belongs to the AB hydrolase superfamily. AB hydrolase 2 family.</text>
</comment>
<dbReference type="EMBL" id="CP022743">
    <property type="protein sequence ID" value="ASU33119.1"/>
    <property type="molecule type" value="Genomic_DNA"/>
</dbReference>
<keyword evidence="5" id="KW-1185">Reference proteome</keyword>
<organism evidence="4 5">
    <name type="scientific">Mucilaginibacter xinganensis</name>
    <dbReference type="NCBI Taxonomy" id="1234841"/>
    <lineage>
        <taxon>Bacteria</taxon>
        <taxon>Pseudomonadati</taxon>
        <taxon>Bacteroidota</taxon>
        <taxon>Sphingobacteriia</taxon>
        <taxon>Sphingobacteriales</taxon>
        <taxon>Sphingobacteriaceae</taxon>
        <taxon>Mucilaginibacter</taxon>
    </lineage>
</organism>
<feature type="domain" description="Phospholipase/carboxylesterase/thioesterase" evidence="3">
    <location>
        <begin position="13"/>
        <end position="204"/>
    </location>
</feature>
<sequence>MYTHQKNYISAGAPAGKATGALIMLHGRGGSAADILGLAGELKNVNEFAVYAPQASKNSWYPHSFMAPDASNQPALNSALEVIGKVVEEILAAGIPAERIFFLGFSQGACLTLEYIARNAMRYGGAVAFTGGLIGEELNKSNYRGSFAGTPVLITTGDPDPHVPLARVEASVQQLQEQNANVKLQVYKGRPHTILRDELKLADEWVFGAQPPVL</sequence>
<dbReference type="PANTHER" id="PTHR10655:SF17">
    <property type="entry name" value="LYSOPHOSPHOLIPASE-LIKE PROTEIN 1"/>
    <property type="match status" value="1"/>
</dbReference>